<evidence type="ECO:0000256" key="1">
    <source>
        <dbReference type="ARBA" id="ARBA00008918"/>
    </source>
</evidence>
<dbReference type="InterPro" id="IPR047137">
    <property type="entry name" value="ORF3"/>
</dbReference>
<name>A0AA88CA23_9BURK</name>
<proteinExistence type="inferred from homology"/>
<organism evidence="3 4">
    <name type="scientific">Pseudoduganella plicata</name>
    <dbReference type="NCBI Taxonomy" id="321984"/>
    <lineage>
        <taxon>Bacteria</taxon>
        <taxon>Pseudomonadati</taxon>
        <taxon>Pseudomonadota</taxon>
        <taxon>Betaproteobacteria</taxon>
        <taxon>Burkholderiales</taxon>
        <taxon>Oxalobacteraceae</taxon>
        <taxon>Telluria group</taxon>
        <taxon>Pseudoduganella</taxon>
    </lineage>
</organism>
<reference evidence="3" key="1">
    <citation type="journal article" date="2014" name="Int. J. Syst. Evol. Microbiol.">
        <title>Complete genome sequence of Corynebacterium casei LMG S-19264T (=DSM 44701T), isolated from a smear-ripened cheese.</title>
        <authorList>
            <consortium name="US DOE Joint Genome Institute (JGI-PGF)"/>
            <person name="Walter F."/>
            <person name="Albersmeier A."/>
            <person name="Kalinowski J."/>
            <person name="Ruckert C."/>
        </authorList>
    </citation>
    <scope>NUCLEOTIDE SEQUENCE</scope>
    <source>
        <strain evidence="3">KCTC 12344</strain>
    </source>
</reference>
<comment type="caution">
    <text evidence="3">The sequence shown here is derived from an EMBL/GenBank/DDBJ whole genome shotgun (WGS) entry which is preliminary data.</text>
</comment>
<dbReference type="Proteomes" id="UP000619512">
    <property type="component" value="Unassembled WGS sequence"/>
</dbReference>
<accession>A0AA88CA23</accession>
<evidence type="ECO:0000313" key="3">
    <source>
        <dbReference type="EMBL" id="GGZ05009.1"/>
    </source>
</evidence>
<dbReference type="AlphaFoldDB" id="A0AA88CA23"/>
<reference evidence="3" key="2">
    <citation type="submission" date="2022-12" db="EMBL/GenBank/DDBJ databases">
        <authorList>
            <person name="Sun Q."/>
            <person name="Kim S."/>
        </authorList>
    </citation>
    <scope>NUCLEOTIDE SEQUENCE</scope>
    <source>
        <strain evidence="3">KCTC 12344</strain>
    </source>
</reference>
<sequence length="200" mass="22100">MNLSLTLSKKEDQMNRLVTLAALAVGGALIAKQLKRNGAQKNSSSVKESITVDVPVRTAYDQWTQFEDFPSFMDSVHSIKQLDDKRLHWKADVMGKPIEWDAEIVQQIPDKRISWRSTTGTPNSGTVSFESLGGNRTRITLEMTYTPESTVESIGDALGAVRIEAVGNLKRFKEMIESRGHETGAWRGTIAGQGKPAVTH</sequence>
<dbReference type="PANTHER" id="PTHR33824:SF7">
    <property type="entry name" value="POLYKETIDE CYCLASE_DEHYDRASE AND LIPID TRANSPORT SUPERFAMILY PROTEIN"/>
    <property type="match status" value="1"/>
</dbReference>
<dbReference type="Gene3D" id="3.30.530.20">
    <property type="match status" value="1"/>
</dbReference>
<feature type="domain" description="Coenzyme Q-binding protein COQ10 START" evidence="2">
    <location>
        <begin position="52"/>
        <end position="171"/>
    </location>
</feature>
<dbReference type="InterPro" id="IPR005031">
    <property type="entry name" value="COQ10_START"/>
</dbReference>
<protein>
    <recommendedName>
        <fullName evidence="2">Coenzyme Q-binding protein COQ10 START domain-containing protein</fullName>
    </recommendedName>
</protein>
<dbReference type="PANTHER" id="PTHR33824">
    <property type="entry name" value="POLYKETIDE CYCLASE/DEHYDRASE AND LIPID TRANSPORT SUPERFAMILY PROTEIN"/>
    <property type="match status" value="1"/>
</dbReference>
<dbReference type="InterPro" id="IPR023393">
    <property type="entry name" value="START-like_dom_sf"/>
</dbReference>
<gene>
    <name evidence="3" type="ORF">GCM10007388_43230</name>
</gene>
<dbReference type="Pfam" id="PF03364">
    <property type="entry name" value="Polyketide_cyc"/>
    <property type="match status" value="1"/>
</dbReference>
<evidence type="ECO:0000313" key="4">
    <source>
        <dbReference type="Proteomes" id="UP000619512"/>
    </source>
</evidence>
<dbReference type="CDD" id="cd07817">
    <property type="entry name" value="SRPBCC_8"/>
    <property type="match status" value="1"/>
</dbReference>
<dbReference type="SUPFAM" id="SSF55961">
    <property type="entry name" value="Bet v1-like"/>
    <property type="match status" value="1"/>
</dbReference>
<dbReference type="EMBL" id="BMWW01000009">
    <property type="protein sequence ID" value="GGZ05009.1"/>
    <property type="molecule type" value="Genomic_DNA"/>
</dbReference>
<evidence type="ECO:0000259" key="2">
    <source>
        <dbReference type="Pfam" id="PF03364"/>
    </source>
</evidence>
<comment type="similarity">
    <text evidence="1">Belongs to the ribosome association toxin RatA family.</text>
</comment>